<dbReference type="Gene3D" id="3.40.50.300">
    <property type="entry name" value="P-loop containing nucleotide triphosphate hydrolases"/>
    <property type="match status" value="1"/>
</dbReference>
<dbReference type="InterPro" id="IPR003593">
    <property type="entry name" value="AAA+_ATPase"/>
</dbReference>
<keyword evidence="2" id="KW-0813">Transport</keyword>
<dbReference type="InterPro" id="IPR050835">
    <property type="entry name" value="ABC_transporter_sub-D"/>
</dbReference>
<dbReference type="SUPFAM" id="SSF90123">
    <property type="entry name" value="ABC transporter transmembrane region"/>
    <property type="match status" value="1"/>
</dbReference>
<evidence type="ECO:0000256" key="6">
    <source>
        <dbReference type="ARBA" id="ARBA00022840"/>
    </source>
</evidence>
<feature type="transmembrane region" description="Helical" evidence="9">
    <location>
        <begin position="281"/>
        <end position="299"/>
    </location>
</feature>
<dbReference type="PANTHER" id="PTHR11384">
    <property type="entry name" value="ATP-BINDING CASSETTE, SUB-FAMILY D MEMBER"/>
    <property type="match status" value="1"/>
</dbReference>
<dbReference type="PROSITE" id="PS50893">
    <property type="entry name" value="ABC_TRANSPORTER_2"/>
    <property type="match status" value="1"/>
</dbReference>
<evidence type="ECO:0000256" key="1">
    <source>
        <dbReference type="ARBA" id="ARBA00004651"/>
    </source>
</evidence>
<dbReference type="InterPro" id="IPR003439">
    <property type="entry name" value="ABC_transporter-like_ATP-bd"/>
</dbReference>
<organism evidence="12 13">
    <name type="scientific">Comamonas resistens</name>
    <dbReference type="NCBI Taxonomy" id="3046670"/>
    <lineage>
        <taxon>Bacteria</taxon>
        <taxon>Pseudomonadati</taxon>
        <taxon>Pseudomonadota</taxon>
        <taxon>Betaproteobacteria</taxon>
        <taxon>Burkholderiales</taxon>
        <taxon>Comamonadaceae</taxon>
        <taxon>Comamonas</taxon>
    </lineage>
</organism>
<dbReference type="SMART" id="SM00382">
    <property type="entry name" value="AAA"/>
    <property type="match status" value="1"/>
</dbReference>
<dbReference type="PROSITE" id="PS00211">
    <property type="entry name" value="ABC_TRANSPORTER_1"/>
    <property type="match status" value="1"/>
</dbReference>
<dbReference type="PANTHER" id="PTHR11384:SF59">
    <property type="entry name" value="LYSOSOMAL COBALAMIN TRANSPORTER ABCD4"/>
    <property type="match status" value="1"/>
</dbReference>
<evidence type="ECO:0000259" key="11">
    <source>
        <dbReference type="PROSITE" id="PS50929"/>
    </source>
</evidence>
<evidence type="ECO:0000256" key="4">
    <source>
        <dbReference type="ARBA" id="ARBA00022692"/>
    </source>
</evidence>
<feature type="transmembrane region" description="Helical" evidence="9">
    <location>
        <begin position="150"/>
        <end position="176"/>
    </location>
</feature>
<accession>A0ABY8SW95</accession>
<protein>
    <submittedName>
        <fullName evidence="12">ABC transporter ATP-binding protein/permease</fullName>
    </submittedName>
</protein>
<evidence type="ECO:0000256" key="5">
    <source>
        <dbReference type="ARBA" id="ARBA00022741"/>
    </source>
</evidence>
<keyword evidence="13" id="KW-1185">Reference proteome</keyword>
<keyword evidence="4 9" id="KW-0812">Transmembrane</keyword>
<keyword evidence="3" id="KW-1003">Cell membrane</keyword>
<name>A0ABY8SW95_9BURK</name>
<dbReference type="Pfam" id="PF00005">
    <property type="entry name" value="ABC_tran"/>
    <property type="match status" value="1"/>
</dbReference>
<evidence type="ECO:0000256" key="3">
    <source>
        <dbReference type="ARBA" id="ARBA00022475"/>
    </source>
</evidence>
<keyword evidence="8 9" id="KW-0472">Membrane</keyword>
<evidence type="ECO:0000256" key="2">
    <source>
        <dbReference type="ARBA" id="ARBA00022448"/>
    </source>
</evidence>
<sequence>MSRSSSPSSMWAQTWSLIRPYFWESPQRASALALIAFVLVLSVFGGWWQTKLVAWMGAKTNALQSKNREQFYALLPDFCWLLLVLIVVVVMAFYLAEVLEIRWRRWFTKRLLARWFEHRAFYQLELMRNMPGSQMPDNPDQRIHEDVQRFVSSTCSLVTGLMVSLATLVVFGAVLAGIDDGADLMIAGEAVNIPGFMLWVALLYCGAGTLITYWLGRALKQMNFELQKREAHFRYHMARVRDNAEAIALDRAQEIEHFQLDQKLEALLQSKYALVKRQTRLSWFTNFFSNLSMLFPYLVLAERYFGGHISMGTLVEVSMAFGMVQTSLSWFINNFSGLAEWRASAQRLAELESALDRAVEPSALHHDSVDSHLAVEGLELRLPSGQLLLQNIAIRIEKGCNVLIGGPSGCGKSTLLRAFSGIWPFAKGHVSLPDKVMFIPQQPYFPEGRLRDALAYPSHAENYSDTQFAQALMQAGLSALQSRLDDFEAWQSLLSGGERQRLAVARVLLKQPAWVFADEASSALDNASEARVYEALTQMAQRNGGAVISVAHRDSVRKYHQQQWLLDPKTHGLNAAMVTERPAPSSTATAC</sequence>
<evidence type="ECO:0000313" key="13">
    <source>
        <dbReference type="Proteomes" id="UP001240697"/>
    </source>
</evidence>
<dbReference type="InterPro" id="IPR017871">
    <property type="entry name" value="ABC_transporter-like_CS"/>
</dbReference>
<dbReference type="Gene3D" id="1.20.1560.10">
    <property type="entry name" value="ABC transporter type 1, transmembrane domain"/>
    <property type="match status" value="1"/>
</dbReference>
<dbReference type="EMBL" id="CP125947">
    <property type="protein sequence ID" value="WHS66579.1"/>
    <property type="molecule type" value="Genomic_DNA"/>
</dbReference>
<reference evidence="12 13" key="1">
    <citation type="submission" date="2023-05" db="EMBL/GenBank/DDBJ databases">
        <authorList>
            <person name="Yin Y."/>
            <person name="Lu Z."/>
        </authorList>
    </citation>
    <scope>NUCLEOTIDE SEQUENCE [LARGE SCALE GENOMIC DNA]</scope>
    <source>
        <strain evidence="12 13">ZM22</strain>
    </source>
</reference>
<evidence type="ECO:0000313" key="12">
    <source>
        <dbReference type="EMBL" id="WHS66579.1"/>
    </source>
</evidence>
<feature type="domain" description="ABC transmembrane type-1" evidence="11">
    <location>
        <begin position="31"/>
        <end position="340"/>
    </location>
</feature>
<feature type="transmembrane region" description="Helical" evidence="9">
    <location>
        <begin position="196"/>
        <end position="216"/>
    </location>
</feature>
<dbReference type="SUPFAM" id="SSF52540">
    <property type="entry name" value="P-loop containing nucleoside triphosphate hydrolases"/>
    <property type="match status" value="1"/>
</dbReference>
<dbReference type="InterPro" id="IPR027417">
    <property type="entry name" value="P-loop_NTPase"/>
</dbReference>
<gene>
    <name evidence="12" type="ORF">QMY55_05425</name>
</gene>
<proteinExistence type="predicted"/>
<keyword evidence="7 9" id="KW-1133">Transmembrane helix</keyword>
<evidence type="ECO:0000256" key="9">
    <source>
        <dbReference type="SAM" id="Phobius"/>
    </source>
</evidence>
<feature type="transmembrane region" description="Helical" evidence="9">
    <location>
        <begin position="70"/>
        <end position="96"/>
    </location>
</feature>
<feature type="domain" description="ABC transporter" evidence="10">
    <location>
        <begin position="373"/>
        <end position="590"/>
    </location>
</feature>
<dbReference type="CDD" id="cd03223">
    <property type="entry name" value="ABCD_peroxisomal_ALDP"/>
    <property type="match status" value="1"/>
</dbReference>
<evidence type="ECO:0000256" key="8">
    <source>
        <dbReference type="ARBA" id="ARBA00023136"/>
    </source>
</evidence>
<dbReference type="InterPro" id="IPR011527">
    <property type="entry name" value="ABC1_TM_dom"/>
</dbReference>
<feature type="transmembrane region" description="Helical" evidence="9">
    <location>
        <begin position="29"/>
        <end position="50"/>
    </location>
</feature>
<dbReference type="GO" id="GO:0005524">
    <property type="term" value="F:ATP binding"/>
    <property type="evidence" value="ECO:0007669"/>
    <property type="project" value="UniProtKB-KW"/>
</dbReference>
<comment type="subcellular location">
    <subcellularLocation>
        <location evidence="1">Cell membrane</location>
        <topology evidence="1">Multi-pass membrane protein</topology>
    </subcellularLocation>
</comment>
<dbReference type="RefSeq" id="WP_283487656.1">
    <property type="nucleotide sequence ID" value="NZ_CP125947.1"/>
</dbReference>
<keyword evidence="6 12" id="KW-0067">ATP-binding</keyword>
<dbReference type="InterPro" id="IPR036640">
    <property type="entry name" value="ABC1_TM_sf"/>
</dbReference>
<dbReference type="Pfam" id="PF06472">
    <property type="entry name" value="ABC_membrane_2"/>
    <property type="match status" value="1"/>
</dbReference>
<keyword evidence="5" id="KW-0547">Nucleotide-binding</keyword>
<dbReference type="PROSITE" id="PS50929">
    <property type="entry name" value="ABC_TM1F"/>
    <property type="match status" value="1"/>
</dbReference>
<evidence type="ECO:0000256" key="7">
    <source>
        <dbReference type="ARBA" id="ARBA00022989"/>
    </source>
</evidence>
<dbReference type="Proteomes" id="UP001240697">
    <property type="component" value="Chromosome"/>
</dbReference>
<evidence type="ECO:0000259" key="10">
    <source>
        <dbReference type="PROSITE" id="PS50893"/>
    </source>
</evidence>